<dbReference type="EMBL" id="FRBL01000001">
    <property type="protein sequence ID" value="SHK79022.1"/>
    <property type="molecule type" value="Genomic_DNA"/>
</dbReference>
<dbReference type="OrthoDB" id="657976at2"/>
<sequence length="311" mass="34008">MKKIFLLLVAVFCCLLVTNAQTSSYYETSITFPKDYKVGDYVSFVWAEAHGSGAGGYYEVSLTCLRGNMAAGATHLYSSSHANPQIWREAGRINDNPYSVSSAKAFTVDVKTNASASEIRVRATAVQGVLDQDMVVNVKVRAIGITSTFTPLSRIGTETASSIPLAPMTAEWNLWVGNPFFSEPAKVAIKADVNGNVGIGTLSPAEKLSVNGTVLAKKVKVTATGWPDYVFAQNYALPSLQEVEKYIGEHQHLPGVPSAAEVEREKVDLGAMNEILLRKIEELTLYLIEERKEREVLKAEVEKLRKAQTDK</sequence>
<feature type="signal peptide" evidence="2">
    <location>
        <begin position="1"/>
        <end position="22"/>
    </location>
</feature>
<evidence type="ECO:0000313" key="4">
    <source>
        <dbReference type="Proteomes" id="UP000184420"/>
    </source>
</evidence>
<dbReference type="Proteomes" id="UP000184420">
    <property type="component" value="Unassembled WGS sequence"/>
</dbReference>
<feature type="chain" id="PRO_5013246347" evidence="2">
    <location>
        <begin position="23"/>
        <end position="311"/>
    </location>
</feature>
<proteinExistence type="predicted"/>
<evidence type="ECO:0000313" key="3">
    <source>
        <dbReference type="EMBL" id="SHK79022.1"/>
    </source>
</evidence>
<keyword evidence="1" id="KW-0175">Coiled coil</keyword>
<name>A0A1M6VC04_9BACT</name>
<protein>
    <submittedName>
        <fullName evidence="3">Uncharacterized protein</fullName>
    </submittedName>
</protein>
<keyword evidence="2" id="KW-0732">Signal</keyword>
<evidence type="ECO:0000256" key="1">
    <source>
        <dbReference type="SAM" id="Coils"/>
    </source>
</evidence>
<feature type="coiled-coil region" evidence="1">
    <location>
        <begin position="280"/>
        <end position="307"/>
    </location>
</feature>
<organism evidence="3 4">
    <name type="scientific">Chitinophaga jiangningensis</name>
    <dbReference type="NCBI Taxonomy" id="1419482"/>
    <lineage>
        <taxon>Bacteria</taxon>
        <taxon>Pseudomonadati</taxon>
        <taxon>Bacteroidota</taxon>
        <taxon>Chitinophagia</taxon>
        <taxon>Chitinophagales</taxon>
        <taxon>Chitinophagaceae</taxon>
        <taxon>Chitinophaga</taxon>
    </lineage>
</organism>
<reference evidence="3 4" key="1">
    <citation type="submission" date="2016-11" db="EMBL/GenBank/DDBJ databases">
        <authorList>
            <person name="Jaros S."/>
            <person name="Januszkiewicz K."/>
            <person name="Wedrychowicz H."/>
        </authorList>
    </citation>
    <scope>NUCLEOTIDE SEQUENCE [LARGE SCALE GENOMIC DNA]</scope>
    <source>
        <strain evidence="3 4">DSM 27406</strain>
    </source>
</reference>
<gene>
    <name evidence="3" type="ORF">SAMN05444266_101151</name>
</gene>
<dbReference type="RefSeq" id="WP_073077059.1">
    <property type="nucleotide sequence ID" value="NZ_FRBL01000001.1"/>
</dbReference>
<evidence type="ECO:0000256" key="2">
    <source>
        <dbReference type="SAM" id="SignalP"/>
    </source>
</evidence>
<dbReference type="AlphaFoldDB" id="A0A1M6VC04"/>
<accession>A0A1M6VC04</accession>
<dbReference type="STRING" id="1419482.SAMN05444266_101151"/>
<keyword evidence="4" id="KW-1185">Reference proteome</keyword>